<dbReference type="Gene3D" id="3.30.2020.10">
    <property type="entry name" value="NE0471-like N-terminal domain"/>
    <property type="match status" value="1"/>
</dbReference>
<dbReference type="SUPFAM" id="SSF143880">
    <property type="entry name" value="NE0471 N-terminal domain-like"/>
    <property type="match status" value="1"/>
</dbReference>
<evidence type="ECO:0000313" key="1">
    <source>
        <dbReference type="EMBL" id="OAI12820.1"/>
    </source>
</evidence>
<comment type="caution">
    <text evidence="1">The sequence shown here is derived from an EMBL/GenBank/DDBJ whole genome shotgun (WGS) entry which is preliminary data.</text>
</comment>
<dbReference type="STRING" id="980561.A1359_13015"/>
<organism evidence="1 2">
    <name type="scientific">Methylomonas lenta</name>
    <dbReference type="NCBI Taxonomy" id="980561"/>
    <lineage>
        <taxon>Bacteria</taxon>
        <taxon>Pseudomonadati</taxon>
        <taxon>Pseudomonadota</taxon>
        <taxon>Gammaproteobacteria</taxon>
        <taxon>Methylococcales</taxon>
        <taxon>Methylococcaceae</taxon>
        <taxon>Methylomonas</taxon>
    </lineage>
</organism>
<sequence>MIKIVHATYLGNKVIRLRFSDHSWGDYDMQPLISKQTEMVMPLQDEDYFSRFFLELGALCWENGLELSPGSLYKKLQERGELHVESEAA</sequence>
<evidence type="ECO:0008006" key="3">
    <source>
        <dbReference type="Google" id="ProtNLM"/>
    </source>
</evidence>
<dbReference type="InterPro" id="IPR018841">
    <property type="entry name" value="DUF2442"/>
</dbReference>
<name>A0A177N6Q8_9GAMM</name>
<dbReference type="Proteomes" id="UP000078476">
    <property type="component" value="Unassembled WGS sequence"/>
</dbReference>
<proteinExistence type="predicted"/>
<evidence type="ECO:0000313" key="2">
    <source>
        <dbReference type="Proteomes" id="UP000078476"/>
    </source>
</evidence>
<dbReference type="OrthoDB" id="3233810at2"/>
<dbReference type="InterPro" id="IPR036782">
    <property type="entry name" value="NE0471-like_N"/>
</dbReference>
<dbReference type="AlphaFoldDB" id="A0A177N6Q8"/>
<gene>
    <name evidence="1" type="ORF">A1359_13015</name>
</gene>
<accession>A0A177N6Q8</accession>
<dbReference type="EMBL" id="LUUI01000126">
    <property type="protein sequence ID" value="OAI12820.1"/>
    <property type="molecule type" value="Genomic_DNA"/>
</dbReference>
<keyword evidence="2" id="KW-1185">Reference proteome</keyword>
<reference evidence="1 2" key="1">
    <citation type="submission" date="2016-03" db="EMBL/GenBank/DDBJ databases">
        <authorList>
            <person name="Ploux O."/>
        </authorList>
    </citation>
    <scope>NUCLEOTIDE SEQUENCE [LARGE SCALE GENOMIC DNA]</scope>
    <source>
        <strain evidence="1 2">R-45370</strain>
    </source>
</reference>
<dbReference type="RefSeq" id="WP_066984862.1">
    <property type="nucleotide sequence ID" value="NZ_LUUI01000126.1"/>
</dbReference>
<dbReference type="Pfam" id="PF10387">
    <property type="entry name" value="DUF2442"/>
    <property type="match status" value="1"/>
</dbReference>
<protein>
    <recommendedName>
        <fullName evidence="3">DUF2442 domain-containing protein</fullName>
    </recommendedName>
</protein>